<accession>A0A6G0L0H1</accession>
<dbReference type="AlphaFoldDB" id="A0A6G0L0H1"/>
<proteinExistence type="predicted"/>
<reference evidence="1 2" key="1">
    <citation type="submission" date="2018-09" db="EMBL/GenBank/DDBJ databases">
        <title>Genomic investigation of the strawberry pathogen Phytophthora fragariae indicates pathogenicity is determined by transcriptional variation in three key races.</title>
        <authorList>
            <person name="Adams T.M."/>
            <person name="Armitage A.D."/>
            <person name="Sobczyk M.K."/>
            <person name="Bates H.J."/>
            <person name="Dunwell J.M."/>
            <person name="Nellist C.F."/>
            <person name="Harrison R.J."/>
        </authorList>
    </citation>
    <scope>NUCLEOTIDE SEQUENCE [LARGE SCALE GENOMIC DNA]</scope>
    <source>
        <strain evidence="1 2">ONT-3</strain>
    </source>
</reference>
<gene>
    <name evidence="1" type="ORF">PF010_g13314</name>
</gene>
<comment type="caution">
    <text evidence="1">The sequence shown here is derived from an EMBL/GenBank/DDBJ whole genome shotgun (WGS) entry which is preliminary data.</text>
</comment>
<evidence type="ECO:0000313" key="1">
    <source>
        <dbReference type="EMBL" id="KAE9104637.1"/>
    </source>
</evidence>
<protein>
    <submittedName>
        <fullName evidence="1">Uncharacterized protein</fullName>
    </submittedName>
</protein>
<sequence>MPSHLAESVSATSAKVAPPFLSDSGIQISAVAVAFSQQTLHLICALVLLDAVPAHPDGPPFPPF</sequence>
<name>A0A6G0L0H1_9STRA</name>
<evidence type="ECO:0000313" key="2">
    <source>
        <dbReference type="Proteomes" id="UP000488956"/>
    </source>
</evidence>
<dbReference type="EMBL" id="QXFX01000776">
    <property type="protein sequence ID" value="KAE9104637.1"/>
    <property type="molecule type" value="Genomic_DNA"/>
</dbReference>
<dbReference type="Proteomes" id="UP000488956">
    <property type="component" value="Unassembled WGS sequence"/>
</dbReference>
<organism evidence="1 2">
    <name type="scientific">Phytophthora fragariae</name>
    <dbReference type="NCBI Taxonomy" id="53985"/>
    <lineage>
        <taxon>Eukaryota</taxon>
        <taxon>Sar</taxon>
        <taxon>Stramenopiles</taxon>
        <taxon>Oomycota</taxon>
        <taxon>Peronosporomycetes</taxon>
        <taxon>Peronosporales</taxon>
        <taxon>Peronosporaceae</taxon>
        <taxon>Phytophthora</taxon>
    </lineage>
</organism>